<dbReference type="EMBL" id="JACWZY010000006">
    <property type="protein sequence ID" value="MBD2700886.1"/>
    <property type="molecule type" value="Genomic_DNA"/>
</dbReference>
<evidence type="ECO:0000256" key="1">
    <source>
        <dbReference type="ARBA" id="ARBA00022729"/>
    </source>
</evidence>
<dbReference type="Pfam" id="PF13778">
    <property type="entry name" value="DUF4174"/>
    <property type="match status" value="1"/>
</dbReference>
<reference evidence="4" key="1">
    <citation type="submission" date="2020-09" db="EMBL/GenBank/DDBJ databases">
        <authorList>
            <person name="Kim M.K."/>
        </authorList>
    </citation>
    <scope>NUCLEOTIDE SEQUENCE</scope>
    <source>
        <strain evidence="4">BT702</strain>
    </source>
</reference>
<dbReference type="InterPro" id="IPR025232">
    <property type="entry name" value="DUF4174"/>
</dbReference>
<sequence>MGNHWLITLLMLSFGLLSMMQSPASQPKPLETTLAEKKDKRRILLFFGSATSEPSLVAQQEMLSKVKNDLSERDLDVVVVTAPNVSEDDQQFLRIKFKMKPTATFVGWLIGKDGGVKQTYQKPIPPAELFRLIDSMPMRKLEMKN</sequence>
<dbReference type="Proteomes" id="UP000598820">
    <property type="component" value="Unassembled WGS sequence"/>
</dbReference>
<accession>A0A927AQP5</accession>
<protein>
    <submittedName>
        <fullName evidence="4">DUF4174 domain-containing protein</fullName>
    </submittedName>
</protein>
<feature type="signal peptide" evidence="2">
    <location>
        <begin position="1"/>
        <end position="24"/>
    </location>
</feature>
<comment type="caution">
    <text evidence="4">The sequence shown here is derived from an EMBL/GenBank/DDBJ whole genome shotgun (WGS) entry which is preliminary data.</text>
</comment>
<keyword evidence="1 2" id="KW-0732">Signal</keyword>
<feature type="domain" description="DUF4174" evidence="3">
    <location>
        <begin position="34"/>
        <end position="142"/>
    </location>
</feature>
<evidence type="ECO:0000313" key="5">
    <source>
        <dbReference type="Proteomes" id="UP000598820"/>
    </source>
</evidence>
<proteinExistence type="predicted"/>
<gene>
    <name evidence="4" type="ORF">IC229_09570</name>
</gene>
<evidence type="ECO:0000259" key="3">
    <source>
        <dbReference type="Pfam" id="PF13778"/>
    </source>
</evidence>
<name>A0A927AQP5_9BACT</name>
<evidence type="ECO:0000256" key="2">
    <source>
        <dbReference type="SAM" id="SignalP"/>
    </source>
</evidence>
<dbReference type="AlphaFoldDB" id="A0A927AQP5"/>
<feature type="chain" id="PRO_5037549959" evidence="2">
    <location>
        <begin position="25"/>
        <end position="145"/>
    </location>
</feature>
<evidence type="ECO:0000313" key="4">
    <source>
        <dbReference type="EMBL" id="MBD2700886.1"/>
    </source>
</evidence>
<organism evidence="4 5">
    <name type="scientific">Spirosoma profusum</name>
    <dbReference type="NCBI Taxonomy" id="2771354"/>
    <lineage>
        <taxon>Bacteria</taxon>
        <taxon>Pseudomonadati</taxon>
        <taxon>Bacteroidota</taxon>
        <taxon>Cytophagia</taxon>
        <taxon>Cytophagales</taxon>
        <taxon>Cytophagaceae</taxon>
        <taxon>Spirosoma</taxon>
    </lineage>
</organism>
<dbReference type="RefSeq" id="WP_190886745.1">
    <property type="nucleotide sequence ID" value="NZ_JACWZY010000006.1"/>
</dbReference>
<keyword evidence="5" id="KW-1185">Reference proteome</keyword>